<keyword evidence="1" id="KW-0732">Signal</keyword>
<reference evidence="2 3" key="1">
    <citation type="journal article" date="2018" name="Front. Microbiol.">
        <title>Genome-Wide Analysis of Corynespora cassiicola Leaf Fall Disease Putative Effectors.</title>
        <authorList>
            <person name="Lopez D."/>
            <person name="Ribeiro S."/>
            <person name="Label P."/>
            <person name="Fumanal B."/>
            <person name="Venisse J.S."/>
            <person name="Kohler A."/>
            <person name="de Oliveira R.R."/>
            <person name="Labutti K."/>
            <person name="Lipzen A."/>
            <person name="Lail K."/>
            <person name="Bauer D."/>
            <person name="Ohm R.A."/>
            <person name="Barry K.W."/>
            <person name="Spatafora J."/>
            <person name="Grigoriev I.V."/>
            <person name="Martin F.M."/>
            <person name="Pujade-Renaud V."/>
        </authorList>
    </citation>
    <scope>NUCLEOTIDE SEQUENCE [LARGE SCALE GENOMIC DNA]</scope>
    <source>
        <strain evidence="2 3">Philippines</strain>
    </source>
</reference>
<keyword evidence="3" id="KW-1185">Reference proteome</keyword>
<feature type="chain" id="PRO_5015766572" description="BTB domain-containing protein" evidence="1">
    <location>
        <begin position="22"/>
        <end position="321"/>
    </location>
</feature>
<evidence type="ECO:0000313" key="2">
    <source>
        <dbReference type="EMBL" id="PSN64867.1"/>
    </source>
</evidence>
<dbReference type="Proteomes" id="UP000240883">
    <property type="component" value="Unassembled WGS sequence"/>
</dbReference>
<feature type="signal peptide" evidence="1">
    <location>
        <begin position="1"/>
        <end position="21"/>
    </location>
</feature>
<dbReference type="EMBL" id="KZ678137">
    <property type="protein sequence ID" value="PSN64867.1"/>
    <property type="molecule type" value="Genomic_DNA"/>
</dbReference>
<organism evidence="2 3">
    <name type="scientific">Corynespora cassiicola Philippines</name>
    <dbReference type="NCBI Taxonomy" id="1448308"/>
    <lineage>
        <taxon>Eukaryota</taxon>
        <taxon>Fungi</taxon>
        <taxon>Dikarya</taxon>
        <taxon>Ascomycota</taxon>
        <taxon>Pezizomycotina</taxon>
        <taxon>Dothideomycetes</taxon>
        <taxon>Pleosporomycetidae</taxon>
        <taxon>Pleosporales</taxon>
        <taxon>Corynesporascaceae</taxon>
        <taxon>Corynespora</taxon>
    </lineage>
</organism>
<protein>
    <recommendedName>
        <fullName evidence="4">BTB domain-containing protein</fullName>
    </recommendedName>
</protein>
<gene>
    <name evidence="2" type="ORF">BS50DRAFT_635712</name>
</gene>
<dbReference type="Gene3D" id="3.30.710.10">
    <property type="entry name" value="Potassium Channel Kv1.1, Chain A"/>
    <property type="match status" value="1"/>
</dbReference>
<evidence type="ECO:0000256" key="1">
    <source>
        <dbReference type="SAM" id="SignalP"/>
    </source>
</evidence>
<evidence type="ECO:0008006" key="4">
    <source>
        <dbReference type="Google" id="ProtNLM"/>
    </source>
</evidence>
<dbReference type="AlphaFoldDB" id="A0A2T2NHG2"/>
<sequence>MSSSWFPSSLLFCLLKREVRSMLPDQSDARTRHAEYLLSTRTGADFLLIHSGCEWMIHSQWIIGTSQVFQDLLFPSGVRPSKHQCLPRNNSASKVRDPNITRQQWDASFEPVLFDRFVEHVYRGTYTLDDGGKLSQLHHTTRVPPGVHPAAYRHPSGRHPCLAHFEMYALAERLQYPELMTTALAKFHETAVGDRLLDPQFVFDFVQALWDPNVRFIVDRDGRLKRYMVHLVVAWQHKFWTIRERNDFVNLVAGPEFDRFKAELLDCRMDNGQMLMQNPYENEAWKSRRSERRRGVGTTVRWLLNSTGEDEEEIVDAEDDD</sequence>
<evidence type="ECO:0000313" key="3">
    <source>
        <dbReference type="Proteomes" id="UP000240883"/>
    </source>
</evidence>
<dbReference type="InterPro" id="IPR011333">
    <property type="entry name" value="SKP1/BTB/POZ_sf"/>
</dbReference>
<dbReference type="OrthoDB" id="3796796at2759"/>
<name>A0A2T2NHG2_CORCC</name>
<proteinExistence type="predicted"/>
<accession>A0A2T2NHG2</accession>